<evidence type="ECO:0000313" key="1">
    <source>
        <dbReference type="EMBL" id="KJZ71064.1"/>
    </source>
</evidence>
<sequence>MTRPPVKLENDVEQYSCIADLNADCFANLTLRRSAWANQGFAADISLASSLMDFQVHLNGDSEVVASLPFPENGSSTDNIRQPDFRYSLPQAPKTLQWQVRPYRDGPLRYTLKEIDVSETSGDGPFPESGVIRAIYHHLGQGESLSQGRSEGVLLLPQAEAEDDPTTELAILASLFGLLWRQ</sequence>
<accession>A0A0F8A320</accession>
<protein>
    <submittedName>
        <fullName evidence="1">Uncharacterized protein</fullName>
    </submittedName>
</protein>
<name>A0A0F8A320_9HYPO</name>
<proteinExistence type="predicted"/>
<dbReference type="OrthoDB" id="5212373at2759"/>
<dbReference type="EMBL" id="KQ030589">
    <property type="protein sequence ID" value="KJZ71064.1"/>
    <property type="molecule type" value="Genomic_DNA"/>
</dbReference>
<dbReference type="Proteomes" id="UP000054481">
    <property type="component" value="Unassembled WGS sequence"/>
</dbReference>
<gene>
    <name evidence="1" type="ORF">HIM_09536</name>
</gene>
<dbReference type="AlphaFoldDB" id="A0A0F8A320"/>
<reference evidence="1 2" key="1">
    <citation type="journal article" date="2014" name="Genome Biol. Evol.">
        <title>Comparative genomics and transcriptomics analyses reveal divergent lifestyle features of nematode endoparasitic fungus Hirsutella minnesotensis.</title>
        <authorList>
            <person name="Lai Y."/>
            <person name="Liu K."/>
            <person name="Zhang X."/>
            <person name="Zhang X."/>
            <person name="Li K."/>
            <person name="Wang N."/>
            <person name="Shu C."/>
            <person name="Wu Y."/>
            <person name="Wang C."/>
            <person name="Bushley K.E."/>
            <person name="Xiang M."/>
            <person name="Liu X."/>
        </authorList>
    </citation>
    <scope>NUCLEOTIDE SEQUENCE [LARGE SCALE GENOMIC DNA]</scope>
    <source>
        <strain evidence="1 2">3608</strain>
    </source>
</reference>
<evidence type="ECO:0000313" key="2">
    <source>
        <dbReference type="Proteomes" id="UP000054481"/>
    </source>
</evidence>
<keyword evidence="2" id="KW-1185">Reference proteome</keyword>
<organism evidence="1 2">
    <name type="scientific">Hirsutella minnesotensis 3608</name>
    <dbReference type="NCBI Taxonomy" id="1043627"/>
    <lineage>
        <taxon>Eukaryota</taxon>
        <taxon>Fungi</taxon>
        <taxon>Dikarya</taxon>
        <taxon>Ascomycota</taxon>
        <taxon>Pezizomycotina</taxon>
        <taxon>Sordariomycetes</taxon>
        <taxon>Hypocreomycetidae</taxon>
        <taxon>Hypocreales</taxon>
        <taxon>Ophiocordycipitaceae</taxon>
        <taxon>Hirsutella</taxon>
    </lineage>
</organism>